<evidence type="ECO:0000256" key="1">
    <source>
        <dbReference type="SAM" id="MobiDB-lite"/>
    </source>
</evidence>
<evidence type="ECO:0000313" key="2">
    <source>
        <dbReference type="EMBL" id="RMX06386.1"/>
    </source>
</evidence>
<dbReference type="EMBL" id="RDQO01000002">
    <property type="protein sequence ID" value="RMX06386.1"/>
    <property type="molecule type" value="Genomic_DNA"/>
</dbReference>
<proteinExistence type="predicted"/>
<evidence type="ECO:0000313" key="3">
    <source>
        <dbReference type="Proteomes" id="UP000278006"/>
    </source>
</evidence>
<sequence>MTERPAPPERDHAAPTLDGAQEAALHAFWRQALANAPAPEGLPAPDAMPAMRARIHAAARQALAAEPAAPNAPAASSRTPLPPLWQRWRQWLRPSGHGWGQPFTASLATVALASLVLLLWYERKPPQPWSEAAPERQEAEPAMAAASAPAPVITPFAKADDTVRQAPAARAPAAVAQVTSPMAARMPAPAAPAAATPQLRLLPAIVQSATAMQWRPPDSGPAAKQPVPADSLEAIRAGLLAALETAQPGTSQALETASAPQVGNNRTEGHPSNRGAAPPERESAGPTIELQSPHGLLQAHIGLQAILWQRPGLEQAWISPLTPGARRKLLEALVPDHPLPALEPAP</sequence>
<feature type="compositionally biased region" description="Polar residues" evidence="1">
    <location>
        <begin position="248"/>
        <end position="266"/>
    </location>
</feature>
<dbReference type="AlphaFoldDB" id="A0A3M6QTM5"/>
<comment type="caution">
    <text evidence="2">The sequence shown here is derived from an EMBL/GenBank/DDBJ whole genome shotgun (WGS) entry which is preliminary data.</text>
</comment>
<feature type="compositionally biased region" description="Basic and acidic residues" evidence="1">
    <location>
        <begin position="1"/>
        <end position="13"/>
    </location>
</feature>
<name>A0A3M6QTM5_9BURK</name>
<gene>
    <name evidence="2" type="ORF">D8I35_07555</name>
</gene>
<keyword evidence="3" id="KW-1185">Reference proteome</keyword>
<accession>A0A3M6QTM5</accession>
<dbReference type="RefSeq" id="WP_122227565.1">
    <property type="nucleotide sequence ID" value="NZ_RDQO01000002.1"/>
</dbReference>
<feature type="region of interest" description="Disordered" evidence="1">
    <location>
        <begin position="1"/>
        <end position="20"/>
    </location>
</feature>
<dbReference type="Proteomes" id="UP000278006">
    <property type="component" value="Unassembled WGS sequence"/>
</dbReference>
<protein>
    <submittedName>
        <fullName evidence="2">Uncharacterized protein</fullName>
    </submittedName>
</protein>
<reference evidence="2 3" key="1">
    <citation type="submission" date="2018-10" db="EMBL/GenBank/DDBJ databases">
        <title>Draft genome of Cortibacter populi DSM10536.</title>
        <authorList>
            <person name="Bernier A.-M."/>
            <person name="Bernard K."/>
        </authorList>
    </citation>
    <scope>NUCLEOTIDE SEQUENCE [LARGE SCALE GENOMIC DNA]</scope>
    <source>
        <strain evidence="2 3">DSM 105136</strain>
    </source>
</reference>
<feature type="region of interest" description="Disordered" evidence="1">
    <location>
        <begin position="248"/>
        <end position="288"/>
    </location>
</feature>
<organism evidence="2 3">
    <name type="scientific">Corticibacter populi</name>
    <dbReference type="NCBI Taxonomy" id="1550736"/>
    <lineage>
        <taxon>Bacteria</taxon>
        <taxon>Pseudomonadati</taxon>
        <taxon>Pseudomonadota</taxon>
        <taxon>Betaproteobacteria</taxon>
        <taxon>Burkholderiales</taxon>
        <taxon>Comamonadaceae</taxon>
        <taxon>Corticibacter</taxon>
    </lineage>
</organism>